<comment type="caution">
    <text evidence="3">The sequence shown here is derived from an EMBL/GenBank/DDBJ whole genome shotgun (WGS) entry which is preliminary data.</text>
</comment>
<dbReference type="Proteomes" id="UP001230466">
    <property type="component" value="Unassembled WGS sequence"/>
</dbReference>
<proteinExistence type="predicted"/>
<dbReference type="AlphaFoldDB" id="A0AAW8CQM2"/>
<accession>A0AAW8CQM2</accession>
<protein>
    <submittedName>
        <fullName evidence="3">HP1 family phage holin</fullName>
    </submittedName>
</protein>
<feature type="coiled-coil region" evidence="1">
    <location>
        <begin position="45"/>
        <end position="72"/>
    </location>
</feature>
<keyword evidence="2" id="KW-1133">Transmembrane helix</keyword>
<evidence type="ECO:0000313" key="4">
    <source>
        <dbReference type="Proteomes" id="UP001230466"/>
    </source>
</evidence>
<evidence type="ECO:0000256" key="2">
    <source>
        <dbReference type="SAM" id="Phobius"/>
    </source>
</evidence>
<gene>
    <name evidence="3" type="ORF">QJU78_10245</name>
</gene>
<dbReference type="Pfam" id="PF16080">
    <property type="entry name" value="Phage_holin_2_3"/>
    <property type="match status" value="1"/>
</dbReference>
<reference evidence="3" key="1">
    <citation type="journal article" date="2023" name="Front. Microbiol.">
        <title>Phylogeography and host specificity of Pasteurellaceae pathogenic to sea-farmed fish in the north-east Atlantic.</title>
        <authorList>
            <person name="Gulla S."/>
            <person name="Colquhoun D.J."/>
            <person name="Olsen A.B."/>
            <person name="Spilsberg B."/>
            <person name="Lagesen K."/>
            <person name="Aakesson C.P."/>
            <person name="Strom S."/>
            <person name="Manji F."/>
            <person name="Birkbeck T.H."/>
            <person name="Nilsen H.K."/>
        </authorList>
    </citation>
    <scope>NUCLEOTIDE SEQUENCE</scope>
    <source>
        <strain evidence="3">VIB1234</strain>
    </source>
</reference>
<keyword evidence="2" id="KW-0472">Membrane</keyword>
<evidence type="ECO:0000313" key="3">
    <source>
        <dbReference type="EMBL" id="MDP8188132.1"/>
    </source>
</evidence>
<dbReference type="InterPro" id="IPR032118">
    <property type="entry name" value="Phage_holin_HP1"/>
</dbReference>
<evidence type="ECO:0000256" key="1">
    <source>
        <dbReference type="SAM" id="Coils"/>
    </source>
</evidence>
<dbReference type="RefSeq" id="WP_229577141.1">
    <property type="nucleotide sequence ID" value="NZ_JAGRQI010000006.1"/>
</dbReference>
<dbReference type="EMBL" id="JASAYJ010000030">
    <property type="protein sequence ID" value="MDP8188132.1"/>
    <property type="molecule type" value="Genomic_DNA"/>
</dbReference>
<keyword evidence="2" id="KW-0812">Transmembrane</keyword>
<keyword evidence="1" id="KW-0175">Coiled coil</keyword>
<organism evidence="3 4">
    <name type="scientific">Pasteurella atlantica</name>
    <dbReference type="NCBI Taxonomy" id="2827233"/>
    <lineage>
        <taxon>Bacteria</taxon>
        <taxon>Pseudomonadati</taxon>
        <taxon>Pseudomonadota</taxon>
        <taxon>Gammaproteobacteria</taxon>
        <taxon>Pasteurellales</taxon>
        <taxon>Pasteurellaceae</taxon>
        <taxon>Pasteurella</taxon>
    </lineage>
</organism>
<sequence length="72" mass="8346">MPDKTANMSFFGSIVAAISGFTINDWSAIFGILFGLGTFLINLHYKRKEDMHRKLELEIEIQKLRKQENEKN</sequence>
<feature type="transmembrane region" description="Helical" evidence="2">
    <location>
        <begin position="26"/>
        <end position="45"/>
    </location>
</feature>
<name>A0AAW8CQM2_9PAST</name>